<dbReference type="VEuPathDB" id="TriTrypDB:BSAL_42395"/>
<protein>
    <submittedName>
        <fullName evidence="1">Uncharacterized protein</fullName>
    </submittedName>
</protein>
<sequence length="265" mass="28955">MQSASYTCPACGVPFSSPAMLENHQRRFCLDSRVDREAANILANVRGGGGGAPGYDQYASHQYMGAVMIPPPKPPSGMSSAPPRMYAQPTYPTYAGGGGAMVHGGALPGVDFELFQLIRTQQQQIALMQGLMNSPYSSNLGGGPRLSPRQQALFPPVFNGGMGGGGGIFFLSVISSCIQWGHGRWWWWCRRLPAWRISSGWFWRCPSIGRSRCRRLCKRQSCCGVGRPRVWSCKPTNASTTSSSHGRVFSYRREVWASVLRGRGA</sequence>
<keyword evidence="2" id="KW-1185">Reference proteome</keyword>
<accession>A0A0S4KID8</accession>
<dbReference type="AlphaFoldDB" id="A0A0S4KID8"/>
<dbReference type="EMBL" id="CYKH01002148">
    <property type="protein sequence ID" value="CUI15442.1"/>
    <property type="molecule type" value="Genomic_DNA"/>
</dbReference>
<evidence type="ECO:0000313" key="1">
    <source>
        <dbReference type="EMBL" id="CUI15442.1"/>
    </source>
</evidence>
<proteinExistence type="predicted"/>
<dbReference type="Proteomes" id="UP000051952">
    <property type="component" value="Unassembled WGS sequence"/>
</dbReference>
<name>A0A0S4KID8_BODSA</name>
<reference evidence="2" key="1">
    <citation type="submission" date="2015-09" db="EMBL/GenBank/DDBJ databases">
        <authorList>
            <consortium name="Pathogen Informatics"/>
        </authorList>
    </citation>
    <scope>NUCLEOTIDE SEQUENCE [LARGE SCALE GENOMIC DNA]</scope>
    <source>
        <strain evidence="2">Lake Konstanz</strain>
    </source>
</reference>
<organism evidence="1 2">
    <name type="scientific">Bodo saltans</name>
    <name type="common">Flagellated protozoan</name>
    <dbReference type="NCBI Taxonomy" id="75058"/>
    <lineage>
        <taxon>Eukaryota</taxon>
        <taxon>Discoba</taxon>
        <taxon>Euglenozoa</taxon>
        <taxon>Kinetoplastea</taxon>
        <taxon>Metakinetoplastina</taxon>
        <taxon>Eubodonida</taxon>
        <taxon>Bodonidae</taxon>
        <taxon>Bodo</taxon>
    </lineage>
</organism>
<evidence type="ECO:0000313" key="2">
    <source>
        <dbReference type="Proteomes" id="UP000051952"/>
    </source>
</evidence>
<gene>
    <name evidence="1" type="ORF">BSAL_42395</name>
</gene>